<accession>A0ABQ5KBY2</accession>
<evidence type="ECO:0000313" key="1">
    <source>
        <dbReference type="EMBL" id="GKT30053.1"/>
    </source>
</evidence>
<name>A0ABQ5KBY2_9EUKA</name>
<reference evidence="1" key="1">
    <citation type="submission" date="2022-03" db="EMBL/GenBank/DDBJ databases">
        <title>Draft genome sequence of Aduncisulcus paluster, a free-living microaerophilic Fornicata.</title>
        <authorList>
            <person name="Yuyama I."/>
            <person name="Kume K."/>
            <person name="Tamura T."/>
            <person name="Inagaki Y."/>
            <person name="Hashimoto T."/>
        </authorList>
    </citation>
    <scope>NUCLEOTIDE SEQUENCE</scope>
    <source>
        <strain evidence="1">NY0171</strain>
    </source>
</reference>
<feature type="non-terminal residue" evidence="1">
    <location>
        <position position="1"/>
    </location>
</feature>
<evidence type="ECO:0000313" key="2">
    <source>
        <dbReference type="Proteomes" id="UP001057375"/>
    </source>
</evidence>
<dbReference type="EMBL" id="BQXS01001077">
    <property type="protein sequence ID" value="GKT30053.1"/>
    <property type="molecule type" value="Genomic_DNA"/>
</dbReference>
<protein>
    <submittedName>
        <fullName evidence="1">Uncharacterized protein</fullName>
    </submittedName>
</protein>
<sequence length="190" mass="21370">SLLIRIFGDDIPPLVEVDGESNLCFLNCLSEFYIPERSKEDRALFSRALGKASKMACFLRGFIDWDGLHSADFKSGYDELMGLSHLSQTCFVVIEETGIKAYNPGYKSVMWCVLDMITSDLGHYTLLKCKKPLDECPCPVAYYPPPPVSTIIGSWGSKARLKATLLKRLPHWNLSIQTEVKRARLKIGCM</sequence>
<dbReference type="Proteomes" id="UP001057375">
    <property type="component" value="Unassembled WGS sequence"/>
</dbReference>
<feature type="non-terminal residue" evidence="1">
    <location>
        <position position="190"/>
    </location>
</feature>
<organism evidence="1 2">
    <name type="scientific">Aduncisulcus paluster</name>
    <dbReference type="NCBI Taxonomy" id="2918883"/>
    <lineage>
        <taxon>Eukaryota</taxon>
        <taxon>Metamonada</taxon>
        <taxon>Carpediemonas-like organisms</taxon>
        <taxon>Aduncisulcus</taxon>
    </lineage>
</organism>
<comment type="caution">
    <text evidence="1">The sequence shown here is derived from an EMBL/GenBank/DDBJ whole genome shotgun (WGS) entry which is preliminary data.</text>
</comment>
<gene>
    <name evidence="1" type="ORF">ADUPG1_001362</name>
</gene>
<proteinExistence type="predicted"/>
<keyword evidence="2" id="KW-1185">Reference proteome</keyword>